<dbReference type="GO" id="GO:0015421">
    <property type="term" value="F:ABC-type oligopeptide transporter activity"/>
    <property type="evidence" value="ECO:0007669"/>
    <property type="project" value="TreeGrafter"/>
</dbReference>
<dbReference type="InterPro" id="IPR036640">
    <property type="entry name" value="ABC1_TM_sf"/>
</dbReference>
<evidence type="ECO:0000256" key="1">
    <source>
        <dbReference type="ARBA" id="ARBA00004141"/>
    </source>
</evidence>
<dbReference type="Gene3D" id="3.40.50.300">
    <property type="entry name" value="P-loop containing nucleotide triphosphate hydrolases"/>
    <property type="match status" value="2"/>
</dbReference>
<evidence type="ECO:0000259" key="12">
    <source>
        <dbReference type="PROSITE" id="PS50893"/>
    </source>
</evidence>
<evidence type="ECO:0000256" key="11">
    <source>
        <dbReference type="SAM" id="SignalP"/>
    </source>
</evidence>
<dbReference type="Proteomes" id="UP000518266">
    <property type="component" value="Unassembled WGS sequence"/>
</dbReference>
<evidence type="ECO:0000256" key="6">
    <source>
        <dbReference type="ARBA" id="ARBA00022741"/>
    </source>
</evidence>
<evidence type="ECO:0000256" key="9">
    <source>
        <dbReference type="ARBA" id="ARBA00023136"/>
    </source>
</evidence>
<feature type="transmembrane region" description="Helical" evidence="10">
    <location>
        <begin position="183"/>
        <end position="203"/>
    </location>
</feature>
<dbReference type="GO" id="GO:0005524">
    <property type="term" value="F:ATP binding"/>
    <property type="evidence" value="ECO:0007669"/>
    <property type="project" value="UniProtKB-KW"/>
</dbReference>
<feature type="domain" description="ABC transporter" evidence="12">
    <location>
        <begin position="383"/>
        <end position="621"/>
    </location>
</feature>
<keyword evidence="7" id="KW-0067">ATP-binding</keyword>
<evidence type="ECO:0000256" key="3">
    <source>
        <dbReference type="ARBA" id="ARBA00022448"/>
    </source>
</evidence>
<evidence type="ECO:0000256" key="4">
    <source>
        <dbReference type="ARBA" id="ARBA00022692"/>
    </source>
</evidence>
<keyword evidence="5" id="KW-0677">Repeat</keyword>
<dbReference type="FunFam" id="1.20.1560.10:FF:000018">
    <property type="entry name" value="ATP-binding cassette subfamily B member 11"/>
    <property type="match status" value="1"/>
</dbReference>
<keyword evidence="6" id="KW-0547">Nucleotide-binding</keyword>
<dbReference type="InterPro" id="IPR011527">
    <property type="entry name" value="ABC1_TM_dom"/>
</dbReference>
<dbReference type="GO" id="GO:0090374">
    <property type="term" value="P:oligopeptide export from mitochondrion"/>
    <property type="evidence" value="ECO:0007669"/>
    <property type="project" value="TreeGrafter"/>
</dbReference>
<feature type="transmembrane region" description="Helical" evidence="10">
    <location>
        <begin position="259"/>
        <end position="281"/>
    </location>
</feature>
<feature type="transmembrane region" description="Helical" evidence="10">
    <location>
        <begin position="769"/>
        <end position="790"/>
    </location>
</feature>
<evidence type="ECO:0000256" key="7">
    <source>
        <dbReference type="ARBA" id="ARBA00022840"/>
    </source>
</evidence>
<gene>
    <name evidence="14" type="ORF">F7725_001900</name>
</gene>
<keyword evidence="9 10" id="KW-0472">Membrane</keyword>
<dbReference type="Pfam" id="PF00664">
    <property type="entry name" value="ABC_membrane"/>
    <property type="match status" value="2"/>
</dbReference>
<evidence type="ECO:0000256" key="2">
    <source>
        <dbReference type="ARBA" id="ARBA00007577"/>
    </source>
</evidence>
<feature type="transmembrane region" description="Helical" evidence="10">
    <location>
        <begin position="82"/>
        <end position="104"/>
    </location>
</feature>
<evidence type="ECO:0000256" key="8">
    <source>
        <dbReference type="ARBA" id="ARBA00022989"/>
    </source>
</evidence>
<name>A0A7J5Y1V7_DISMA</name>
<dbReference type="Pfam" id="PF00005">
    <property type="entry name" value="ABC_tran"/>
    <property type="match status" value="1"/>
</dbReference>
<feature type="domain" description="ABC transmembrane type-1" evidence="13">
    <location>
        <begin position="3"/>
        <end position="324"/>
    </location>
</feature>
<dbReference type="GO" id="GO:0005743">
    <property type="term" value="C:mitochondrial inner membrane"/>
    <property type="evidence" value="ECO:0007669"/>
    <property type="project" value="TreeGrafter"/>
</dbReference>
<dbReference type="InterPro" id="IPR003439">
    <property type="entry name" value="ABC_transporter-like_ATP-bd"/>
</dbReference>
<feature type="signal peptide" evidence="11">
    <location>
        <begin position="1"/>
        <end position="24"/>
    </location>
</feature>
<dbReference type="PANTHER" id="PTHR43394:SF24">
    <property type="entry name" value="BILE SALT EXPORT PUMP"/>
    <property type="match status" value="1"/>
</dbReference>
<evidence type="ECO:0008006" key="16">
    <source>
        <dbReference type="Google" id="ProtNLM"/>
    </source>
</evidence>
<dbReference type="CDD" id="cd18578">
    <property type="entry name" value="ABC_6TM_Pgp_ABCB1_D2_like"/>
    <property type="match status" value="1"/>
</dbReference>
<dbReference type="SUPFAM" id="SSF52540">
    <property type="entry name" value="P-loop containing nucleoside triphosphate hydrolases"/>
    <property type="match status" value="1"/>
</dbReference>
<dbReference type="EMBL" id="JAAKFY010000018">
    <property type="protein sequence ID" value="KAF3843051.1"/>
    <property type="molecule type" value="Genomic_DNA"/>
</dbReference>
<keyword evidence="3" id="KW-0813">Transport</keyword>
<feature type="transmembrane region" description="Helical" evidence="10">
    <location>
        <begin position="160"/>
        <end position="177"/>
    </location>
</feature>
<keyword evidence="8 10" id="KW-1133">Transmembrane helix</keyword>
<keyword evidence="11" id="KW-0732">Signal</keyword>
<keyword evidence="4 10" id="KW-0812">Transmembrane</keyword>
<evidence type="ECO:0000313" key="14">
    <source>
        <dbReference type="EMBL" id="KAF3843051.1"/>
    </source>
</evidence>
<dbReference type="OrthoDB" id="6500128at2759"/>
<evidence type="ECO:0000256" key="10">
    <source>
        <dbReference type="SAM" id="Phobius"/>
    </source>
</evidence>
<organism evidence="14 15">
    <name type="scientific">Dissostichus mawsoni</name>
    <name type="common">Antarctic cod</name>
    <dbReference type="NCBI Taxonomy" id="36200"/>
    <lineage>
        <taxon>Eukaryota</taxon>
        <taxon>Metazoa</taxon>
        <taxon>Chordata</taxon>
        <taxon>Craniata</taxon>
        <taxon>Vertebrata</taxon>
        <taxon>Euteleostomi</taxon>
        <taxon>Actinopterygii</taxon>
        <taxon>Neopterygii</taxon>
        <taxon>Teleostei</taxon>
        <taxon>Neoteleostei</taxon>
        <taxon>Acanthomorphata</taxon>
        <taxon>Eupercaria</taxon>
        <taxon>Perciformes</taxon>
        <taxon>Notothenioidei</taxon>
        <taxon>Nototheniidae</taxon>
        <taxon>Dissostichus</taxon>
    </lineage>
</organism>
<dbReference type="Gene3D" id="1.20.1560.10">
    <property type="entry name" value="ABC transporter type 1, transmembrane domain"/>
    <property type="match status" value="2"/>
</dbReference>
<proteinExistence type="inferred from homology"/>
<keyword evidence="15" id="KW-1185">Reference proteome</keyword>
<evidence type="ECO:0000256" key="5">
    <source>
        <dbReference type="ARBA" id="ARBA00022737"/>
    </source>
</evidence>
<feature type="domain" description="ABC transmembrane type-1" evidence="13">
    <location>
        <begin position="694"/>
        <end position="806"/>
    </location>
</feature>
<comment type="similarity">
    <text evidence="2">Belongs to the ABC transporter superfamily. ABCB family. Multidrug resistance exporter (TC 3.A.1.201) subfamily.</text>
</comment>
<dbReference type="PROSITE" id="PS50929">
    <property type="entry name" value="ABC_TM1F"/>
    <property type="match status" value="2"/>
</dbReference>
<protein>
    <recommendedName>
        <fullName evidence="16">Bile salt export pump</fullName>
    </recommendedName>
</protein>
<dbReference type="GO" id="GO:0016887">
    <property type="term" value="F:ATP hydrolysis activity"/>
    <property type="evidence" value="ECO:0007669"/>
    <property type="project" value="InterPro"/>
</dbReference>
<dbReference type="SUPFAM" id="SSF90123">
    <property type="entry name" value="ABC transporter transmembrane region"/>
    <property type="match status" value="2"/>
</dbReference>
<feature type="transmembrane region" description="Helical" evidence="10">
    <location>
        <begin position="743"/>
        <end position="763"/>
    </location>
</feature>
<sequence length="815" mass="89885">MMVVGGLCAFVHGVALPLMLVVFGQMTNTFVEYQLEIETLQDPSKECSNNTIYWKNGSIYEPAENSTVYCGVDIESKMTIFAYYYAGIGVVVLFTSYFQIFFWVSSAARQIDRMRKAYFRKVMRMEIGWFDCNSVGELNTRMTDGINKINNAIADQVSTFIERISAFVGGFMVGFIGGWKLTMVVIAVSPLIGVAAGLMAVAVSRLTGRELSSYAKGAVADEVLTSIRTVAAFGGEKKETERYDKNLEEAQTWGVKKGAVVGIFQGFMWSIIFFCYALAFWYGSQLVIDTKELTPGTLIQVFFGVLTAAINLGQASPCLEAFASGRASAKNIFDTIDRVTSRYHLRLADLSQIGRIFLKNNIKPEMDCFSEEGHKLDKVKGDIEFHNVTFSYPSRPEVEILNDLSMQVKAGETTAFVGPSGSGKSTTIQLFQRFYDPKRGMVTLDGHDIRTLNTQWLRSLIGIVEQEPALFATTIAENIKFGRPGVTMEDIIQATKEANAYHFIMALPQVRMGRTTISIAHRLSTIKNADIIIGFEHGQAVERGTHTELIERQGVYFTLVTLQSQGTSNKSKDAISEAHEDAIHLKSLSRTSSQRGSVRLRSGRKLSIHALSEGLNIPSDYEFIPEKESEDVADEHVEPAPVARILKYNKPEWPYMLMGSIGAAINGFVTPGLCSPTFSIADLNQQRENINELLTRRLRKVGFQAMLSQEIGFFDDPSNSPGALTTRLASDASMVQGATGSQIGMIVSSLTCIGVSFIIAFIYSWKLTLVIMCFLPLLGLSGAFQAKMLTGFANQDKESMEEAGQVSSPSSPNDL</sequence>
<comment type="caution">
    <text evidence="14">The sequence shown here is derived from an EMBL/GenBank/DDBJ whole genome shotgun (WGS) entry which is preliminary data.</text>
</comment>
<dbReference type="InterPro" id="IPR039421">
    <property type="entry name" value="Type_1_exporter"/>
</dbReference>
<dbReference type="PROSITE" id="PS50893">
    <property type="entry name" value="ABC_TRANSPORTER_2"/>
    <property type="match status" value="1"/>
</dbReference>
<comment type="subcellular location">
    <subcellularLocation>
        <location evidence="1">Membrane</location>
        <topology evidence="1">Multi-pass membrane protein</topology>
    </subcellularLocation>
</comment>
<accession>A0A7J5Y1V7</accession>
<dbReference type="InterPro" id="IPR003593">
    <property type="entry name" value="AAA+_ATPase"/>
</dbReference>
<dbReference type="PANTHER" id="PTHR43394">
    <property type="entry name" value="ATP-DEPENDENT PERMEASE MDL1, MITOCHONDRIAL"/>
    <property type="match status" value="1"/>
</dbReference>
<feature type="chain" id="PRO_5029490753" description="Bile salt export pump" evidence="11">
    <location>
        <begin position="25"/>
        <end position="815"/>
    </location>
</feature>
<evidence type="ECO:0000313" key="15">
    <source>
        <dbReference type="Proteomes" id="UP000518266"/>
    </source>
</evidence>
<dbReference type="CDD" id="cd18577">
    <property type="entry name" value="ABC_6TM_Pgp_ABCB1_D1_like"/>
    <property type="match status" value="1"/>
</dbReference>
<dbReference type="SMART" id="SM00382">
    <property type="entry name" value="AAA"/>
    <property type="match status" value="1"/>
</dbReference>
<reference evidence="14 15" key="1">
    <citation type="submission" date="2020-03" db="EMBL/GenBank/DDBJ databases">
        <title>Dissostichus mawsoni Genome sequencing and assembly.</title>
        <authorList>
            <person name="Park H."/>
        </authorList>
    </citation>
    <scope>NUCLEOTIDE SEQUENCE [LARGE SCALE GENOMIC DNA]</scope>
    <source>
        <strain evidence="14">DM0001</strain>
        <tissue evidence="14">Muscle</tissue>
    </source>
</reference>
<dbReference type="AlphaFoldDB" id="A0A7J5Y1V7"/>
<evidence type="ECO:0000259" key="13">
    <source>
        <dbReference type="PROSITE" id="PS50929"/>
    </source>
</evidence>
<dbReference type="InterPro" id="IPR027417">
    <property type="entry name" value="P-loop_NTPase"/>
</dbReference>